<dbReference type="AlphaFoldDB" id="A0A1G8V688"/>
<reference evidence="1 2" key="1">
    <citation type="submission" date="2016-10" db="EMBL/GenBank/DDBJ databases">
        <authorList>
            <person name="de Groot N.N."/>
        </authorList>
    </citation>
    <scope>NUCLEOTIDE SEQUENCE [LARGE SCALE GENOMIC DNA]</scope>
    <source>
        <strain evidence="1 2">JCM 21544</strain>
    </source>
</reference>
<dbReference type="EMBL" id="FNFD01000002">
    <property type="protein sequence ID" value="SDJ60690.1"/>
    <property type="molecule type" value="Genomic_DNA"/>
</dbReference>
<organism evidence="1 2">
    <name type="scientific">Pseudomonas indica</name>
    <dbReference type="NCBI Taxonomy" id="137658"/>
    <lineage>
        <taxon>Bacteria</taxon>
        <taxon>Pseudomonadati</taxon>
        <taxon>Pseudomonadota</taxon>
        <taxon>Gammaproteobacteria</taxon>
        <taxon>Pseudomonadales</taxon>
        <taxon>Pseudomonadaceae</taxon>
        <taxon>Pseudomonas</taxon>
    </lineage>
</organism>
<evidence type="ECO:0008006" key="3">
    <source>
        <dbReference type="Google" id="ProtNLM"/>
    </source>
</evidence>
<name>A0A1G8V688_9PSED</name>
<accession>A0A1G8V688</accession>
<sequence length="120" mass="13443">MIRAMDELLQRWADELHSGGTVPLPGGGGNIIALLIATRGELVRGGGGPRDPWDRTADVELIYNKHLPDALRVVVHEHYLNRDSLDSQKLAYCGLSRAAYYRRLHEAHEFIQSMLLERAA</sequence>
<evidence type="ECO:0000313" key="1">
    <source>
        <dbReference type="EMBL" id="SDJ60690.1"/>
    </source>
</evidence>
<dbReference type="RefSeq" id="WP_084336891.1">
    <property type="nucleotide sequence ID" value="NZ_FNFD01000002.1"/>
</dbReference>
<gene>
    <name evidence="1" type="ORF">SAMN05216186_10288</name>
</gene>
<keyword evidence="2" id="KW-1185">Reference proteome</keyword>
<dbReference type="Proteomes" id="UP000198706">
    <property type="component" value="Unassembled WGS sequence"/>
</dbReference>
<proteinExistence type="predicted"/>
<dbReference type="STRING" id="137658.SAMN05216186_10288"/>
<evidence type="ECO:0000313" key="2">
    <source>
        <dbReference type="Proteomes" id="UP000198706"/>
    </source>
</evidence>
<protein>
    <recommendedName>
        <fullName evidence="3">Phage antitermination protein Q</fullName>
    </recommendedName>
</protein>